<organism evidence="2 3">
    <name type="scientific">Ephemerocybe angulata</name>
    <dbReference type="NCBI Taxonomy" id="980116"/>
    <lineage>
        <taxon>Eukaryota</taxon>
        <taxon>Fungi</taxon>
        <taxon>Dikarya</taxon>
        <taxon>Basidiomycota</taxon>
        <taxon>Agaricomycotina</taxon>
        <taxon>Agaricomycetes</taxon>
        <taxon>Agaricomycetidae</taxon>
        <taxon>Agaricales</taxon>
        <taxon>Agaricineae</taxon>
        <taxon>Psathyrellaceae</taxon>
        <taxon>Ephemerocybe</taxon>
    </lineage>
</organism>
<keyword evidence="3" id="KW-1185">Reference proteome</keyword>
<comment type="caution">
    <text evidence="2">The sequence shown here is derived from an EMBL/GenBank/DDBJ whole genome shotgun (WGS) entry which is preliminary data.</text>
</comment>
<proteinExistence type="predicted"/>
<sequence length="999" mass="110211">MGDPQMRLIVSCEIVEKPLDGNRDTEAVAAHLTACGRMLKSRFDRSQNFSDITEALSAQKRALELTPLGHFLLPGRLSDLGNSLTTRFQSTGDLLDITDAIATHEKAVKLTLYRDSPLLNNLSIALTLRFRHTGDLWDISMAIVVLELARDITPEGHPTLPSILSNLGRAFRTHFDKTWDSSVLAKCISAFQKAIELTPEDDEGMPGLLVELGTAFRCRFEQDGNLSDSNEAIELQNKALELTPAGHADLPSRLDAVGTALRTRFQLTGERLFIDFAISNHRKALMLTPWNDPCFSCRLLNLGISFKCRFELTKSPSDIDNAISAHANAVELSPKDPLLFGMFGSLANALMCRFEHTGSASDLAAAEAAYQRAADLIPDGHRYQLALHRSIANASYIRFNKSGDSRDLERCISQYESAVNCRIGSPLLKLMTAAKWARLLRRHYPNSPQILSAFDMALGFVALIAGLDKTVERRYSWLQTEPGIAMEAAAAACSLDRPDKALEFLEQGRCLVWGQLSNLRTPLDELRRIDSSLAYRIADISKQLENKGSSRVGHHISMSFSERIALEDEAQSHVKLSQEREKLLQTARAIPGFEDFLKPSPSSDLLRHLPDSGPIVVVNVDESRCDAIALLTGLDEPLHIPLPNFTLDKAKKYRADLKMLLRSGRFHAREEEASTVLGSEAAARPIRPVNRARRDGDVVHGVLRGLWNDVVKPILDTLCFSQIHPSSTAAYPRIWWCPTGAMSFLPIHAAGVYRGSKTDSILDYAVSSYTPTVAAITDRVKKHRTIEKSVSGLFMTSQPNAQGMTSIPGTTLEVQLIHSLAIEHGARVVKLEGVDLTPEDCLKYMESFSSVHLACHASQDAADPLESRFLLHTGSLDLATILQSNLGKNADLAFLSACQTSTGEEKLSDEAVHLAAGMLAAGYRRVVATMWAIGDQPAQEVATSFYEYLWSHGEENRDGGFDGTVSAYALHHAVQQLRHRLDNSESSLLTWVPYVHFGY</sequence>
<name>A0A8H5BCE7_9AGAR</name>
<dbReference type="Pfam" id="PF12770">
    <property type="entry name" value="CHAT"/>
    <property type="match status" value="1"/>
</dbReference>
<dbReference type="Proteomes" id="UP000541558">
    <property type="component" value="Unassembled WGS sequence"/>
</dbReference>
<evidence type="ECO:0000313" key="2">
    <source>
        <dbReference type="EMBL" id="KAF5320631.1"/>
    </source>
</evidence>
<dbReference type="OrthoDB" id="9991317at2759"/>
<accession>A0A8H5BCE7</accession>
<dbReference type="EMBL" id="JAACJK010000168">
    <property type="protein sequence ID" value="KAF5320631.1"/>
    <property type="molecule type" value="Genomic_DNA"/>
</dbReference>
<dbReference type="Gene3D" id="1.25.40.10">
    <property type="entry name" value="Tetratricopeptide repeat domain"/>
    <property type="match status" value="2"/>
</dbReference>
<protein>
    <recommendedName>
        <fullName evidence="1">CHAT domain-containing protein</fullName>
    </recommendedName>
</protein>
<reference evidence="2 3" key="1">
    <citation type="journal article" date="2020" name="ISME J.">
        <title>Uncovering the hidden diversity of litter-decomposition mechanisms in mushroom-forming fungi.</title>
        <authorList>
            <person name="Floudas D."/>
            <person name="Bentzer J."/>
            <person name="Ahren D."/>
            <person name="Johansson T."/>
            <person name="Persson P."/>
            <person name="Tunlid A."/>
        </authorList>
    </citation>
    <scope>NUCLEOTIDE SEQUENCE [LARGE SCALE GENOMIC DNA]</scope>
    <source>
        <strain evidence="2 3">CBS 175.51</strain>
    </source>
</reference>
<dbReference type="AlphaFoldDB" id="A0A8H5BCE7"/>
<evidence type="ECO:0000259" key="1">
    <source>
        <dbReference type="Pfam" id="PF12770"/>
    </source>
</evidence>
<feature type="domain" description="CHAT" evidence="1">
    <location>
        <begin position="703"/>
        <end position="998"/>
    </location>
</feature>
<dbReference type="InterPro" id="IPR011990">
    <property type="entry name" value="TPR-like_helical_dom_sf"/>
</dbReference>
<evidence type="ECO:0000313" key="3">
    <source>
        <dbReference type="Proteomes" id="UP000541558"/>
    </source>
</evidence>
<dbReference type="InterPro" id="IPR024983">
    <property type="entry name" value="CHAT_dom"/>
</dbReference>
<gene>
    <name evidence="2" type="ORF">D9611_013723</name>
</gene>